<evidence type="ECO:0000313" key="1">
    <source>
        <dbReference type="EMBL" id="RAH65000.1"/>
    </source>
</evidence>
<gene>
    <name evidence="1" type="ORF">BO66DRAFT_415516</name>
</gene>
<protein>
    <submittedName>
        <fullName evidence="1">Arylamine N-acetyltransferase 1</fullName>
    </submittedName>
</protein>
<organism evidence="1 2">
    <name type="scientific">Aspergillus aculeatinus CBS 121060</name>
    <dbReference type="NCBI Taxonomy" id="1448322"/>
    <lineage>
        <taxon>Eukaryota</taxon>
        <taxon>Fungi</taxon>
        <taxon>Dikarya</taxon>
        <taxon>Ascomycota</taxon>
        <taxon>Pezizomycotina</taxon>
        <taxon>Eurotiomycetes</taxon>
        <taxon>Eurotiomycetidae</taxon>
        <taxon>Eurotiales</taxon>
        <taxon>Aspergillaceae</taxon>
        <taxon>Aspergillus</taxon>
        <taxon>Aspergillus subgen. Circumdati</taxon>
    </lineage>
</organism>
<reference evidence="1" key="1">
    <citation type="submission" date="2018-02" db="EMBL/GenBank/DDBJ databases">
        <title>The genomes of Aspergillus section Nigri reveals drivers in fungal speciation.</title>
        <authorList>
            <consortium name="DOE Joint Genome Institute"/>
            <person name="Vesth T.C."/>
            <person name="Nybo J."/>
            <person name="Theobald S."/>
            <person name="Brandl J."/>
            <person name="Frisvad J.C."/>
            <person name="Nielsen K.F."/>
            <person name="Lyhne E.K."/>
            <person name="Kogle M.E."/>
            <person name="Kuo A."/>
            <person name="Riley R."/>
            <person name="Clum A."/>
            <person name="Nolan M."/>
            <person name="Lipzen A."/>
            <person name="Salamov A."/>
            <person name="Henrissat B."/>
            <person name="Wiebenga A."/>
            <person name="De vries R.P."/>
            <person name="Grigoriev I.V."/>
            <person name="Mortensen U.H."/>
            <person name="Andersen M.R."/>
            <person name="Baker S.E."/>
        </authorList>
    </citation>
    <scope>NUCLEOTIDE SEQUENCE</scope>
    <source>
        <strain evidence="1">CBS 121060</strain>
    </source>
</reference>
<keyword evidence="2" id="KW-1185">Reference proteome</keyword>
<dbReference type="Proteomes" id="UP000249661">
    <property type="component" value="Unassembled WGS sequence"/>
</dbReference>
<proteinExistence type="predicted"/>
<evidence type="ECO:0000313" key="2">
    <source>
        <dbReference type="Proteomes" id="UP000249661"/>
    </source>
</evidence>
<name>A0ACD1GUL2_9EURO</name>
<accession>A0ACD1GUL2</accession>
<dbReference type="EMBL" id="KZ825002">
    <property type="protein sequence ID" value="RAH65000.1"/>
    <property type="molecule type" value="Genomic_DNA"/>
</dbReference>
<sequence>MTMKFSKFNPQQLEQYLERINYAGHASGTGTGEPRLESLKTAVERDPLTALTELQRRHLGAIPWGNSALHYSTHHSISVHPTAVFEKLVLRAHDGYCMENTNLLYVVLRSLGYRVYPTGGRVSRAVGSGNQSDEGYISFNHMVLVVTIASHKYMVDVGFGRNSPTSPLPLQENILAPLLAPSEMSLIKTSLTEFVDETQKLWVYRTRSKPQKGWIPQYCFSEVEFLPEDFAMMNYFTSQSRTLWFTHQLACTRVLMDEDKGIKPVGIYILSGTEVKRVSGGETTVVATIAEETDRVEALARYFGMHFRPHEIEGIRGLPSQIRTS</sequence>